<sequence length="177" mass="20625">MIKTRLKYCVYDPDPNGNDRYYVRKPGHRKIRIRETFEDSDGRITPAFMKAYFEALEAIEGKASAPPTLPREKTFYWLVDKYYRSNKFKGFDPLTQADKRSVLDRFCQTAGNMPFAAYRKEDVEASQDKRRETPAATDKLVKYLRALFVTLALLIHAHVEAHPTAVVRHCTMSSRRR</sequence>
<evidence type="ECO:0000313" key="2">
    <source>
        <dbReference type="EMBL" id="UEM10415.1"/>
    </source>
</evidence>
<name>A0A939MFB8_9BRAD</name>
<evidence type="ECO:0000313" key="3">
    <source>
        <dbReference type="Proteomes" id="UP000664702"/>
    </source>
</evidence>
<dbReference type="Proteomes" id="UP000664702">
    <property type="component" value="Chromosome"/>
</dbReference>
<evidence type="ECO:0000313" key="1">
    <source>
        <dbReference type="EMBL" id="MBO1866850.1"/>
    </source>
</evidence>
<proteinExistence type="predicted"/>
<reference evidence="2 3" key="2">
    <citation type="journal article" date="2022" name="Int. J. Syst. Evol. Microbiol.">
        <title>Strains of Bradyrhizobium barranii sp. nov. associated with legumes native to Canada are symbionts of soybeans and belong to different subspecies (subsp. barranii subsp. nov. and subsp. apii subsp. nov.) and symbiovars (sv. glycinearum and sv. septentrionale).</title>
        <authorList>
            <person name="Bromfield E.S.P."/>
            <person name="Cloutier S."/>
            <person name="Wasai-Hara S."/>
            <person name="Minamisawa K."/>
        </authorList>
    </citation>
    <scope>NUCLEOTIDE SEQUENCE [LARGE SCALE GENOMIC DNA]</scope>
    <source>
        <strain evidence="2 3">144S4</strain>
    </source>
</reference>
<dbReference type="GO" id="GO:0003677">
    <property type="term" value="F:DNA binding"/>
    <property type="evidence" value="ECO:0007669"/>
    <property type="project" value="InterPro"/>
</dbReference>
<dbReference type="EMBL" id="JAGEMI010000001">
    <property type="protein sequence ID" value="MBO1866850.1"/>
    <property type="molecule type" value="Genomic_DNA"/>
</dbReference>
<reference evidence="1" key="1">
    <citation type="submission" date="2021-03" db="EMBL/GenBank/DDBJ databases">
        <title>Whole Genome Sequence of Bradyrhizobium sp. Strain 144S4.</title>
        <authorList>
            <person name="Bromfield E.S.P."/>
            <person name="Cloutier S."/>
        </authorList>
    </citation>
    <scope>NUCLEOTIDE SEQUENCE [LARGE SCALE GENOMIC DNA]</scope>
    <source>
        <strain evidence="1">144S4</strain>
    </source>
</reference>
<organism evidence="1">
    <name type="scientific">Bradyrhizobium barranii subsp. barranii</name>
    <dbReference type="NCBI Taxonomy" id="2823807"/>
    <lineage>
        <taxon>Bacteria</taxon>
        <taxon>Pseudomonadati</taxon>
        <taxon>Pseudomonadota</taxon>
        <taxon>Alphaproteobacteria</taxon>
        <taxon>Hyphomicrobiales</taxon>
        <taxon>Nitrobacteraceae</taxon>
        <taxon>Bradyrhizobium</taxon>
        <taxon>Bradyrhizobium barranii</taxon>
    </lineage>
</organism>
<dbReference type="SUPFAM" id="SSF56349">
    <property type="entry name" value="DNA breaking-rejoining enzymes"/>
    <property type="match status" value="1"/>
</dbReference>
<protein>
    <submittedName>
        <fullName evidence="1">Uncharacterized protein</fullName>
    </submittedName>
</protein>
<dbReference type="RefSeq" id="WP_208088045.1">
    <property type="nucleotide sequence ID" value="NZ_CP086136.1"/>
</dbReference>
<dbReference type="InterPro" id="IPR011010">
    <property type="entry name" value="DNA_brk_join_enz"/>
</dbReference>
<dbReference type="KEGG" id="bban:J4G43_038045"/>
<dbReference type="EMBL" id="CP086136">
    <property type="protein sequence ID" value="UEM10415.1"/>
    <property type="molecule type" value="Genomic_DNA"/>
</dbReference>
<accession>A0A939MFB8</accession>
<dbReference type="AlphaFoldDB" id="A0A939MFB8"/>
<gene>
    <name evidence="2" type="ORF">J4G43_038045</name>
    <name evidence="1" type="ORF">J4G43_39960</name>
</gene>